<organism evidence="2 3">
    <name type="scientific">Barnesiella intestinihominis YIT 11860</name>
    <dbReference type="NCBI Taxonomy" id="742726"/>
    <lineage>
        <taxon>Bacteria</taxon>
        <taxon>Pseudomonadati</taxon>
        <taxon>Bacteroidota</taxon>
        <taxon>Bacteroidia</taxon>
        <taxon>Bacteroidales</taxon>
        <taxon>Barnesiellaceae</taxon>
        <taxon>Barnesiella</taxon>
    </lineage>
</organism>
<keyword evidence="1" id="KW-0472">Membrane</keyword>
<proteinExistence type="predicted"/>
<gene>
    <name evidence="2" type="ORF">HMPREF9448_01482</name>
</gene>
<dbReference type="STRING" id="742726.HMPREF9448_01482"/>
<dbReference type="HOGENOM" id="CLU_131359_0_0_10"/>
<evidence type="ECO:0000313" key="2">
    <source>
        <dbReference type="EMBL" id="EJZ64222.1"/>
    </source>
</evidence>
<name>K0WYD7_9BACT</name>
<keyword evidence="3" id="KW-1185">Reference proteome</keyword>
<accession>K0WYD7</accession>
<sequence>MNEQELRQQIDMFFKGELSDTEEQGLRDYLATHEVPEDFIQEKRIILSLIPDRSVHIPDHLEEKLSSYIDRLPDKKRQILFSRNWKWISGIAAGIILAISTGLYVYRQPSSKRLSNQEIYACAEAQRALILVSQKLNKGTNQWQQAQKEIIETNRIVNKHLKYK</sequence>
<dbReference type="eggNOG" id="ENOG50339D5">
    <property type="taxonomic scope" value="Bacteria"/>
</dbReference>
<protein>
    <submittedName>
        <fullName evidence="2">Uncharacterized protein</fullName>
    </submittedName>
</protein>
<dbReference type="GeneID" id="77848747"/>
<dbReference type="EMBL" id="ADLE01000009">
    <property type="protein sequence ID" value="EJZ64222.1"/>
    <property type="molecule type" value="Genomic_DNA"/>
</dbReference>
<feature type="transmembrane region" description="Helical" evidence="1">
    <location>
        <begin position="85"/>
        <end position="106"/>
    </location>
</feature>
<keyword evidence="1" id="KW-0812">Transmembrane</keyword>
<comment type="caution">
    <text evidence="2">The sequence shown here is derived from an EMBL/GenBank/DDBJ whole genome shotgun (WGS) entry which is preliminary data.</text>
</comment>
<dbReference type="AlphaFoldDB" id="K0WYD7"/>
<evidence type="ECO:0000313" key="3">
    <source>
        <dbReference type="Proteomes" id="UP000006044"/>
    </source>
</evidence>
<dbReference type="Proteomes" id="UP000006044">
    <property type="component" value="Unassembled WGS sequence"/>
</dbReference>
<keyword evidence="1" id="KW-1133">Transmembrane helix</keyword>
<reference evidence="2 3" key="1">
    <citation type="submission" date="2012-08" db="EMBL/GenBank/DDBJ databases">
        <title>The Genome Sequence of Barnesiella intestinihominis YIT 11860.</title>
        <authorList>
            <consortium name="The Broad Institute Genome Sequencing Platform"/>
            <person name="Earl A."/>
            <person name="Ward D."/>
            <person name="Feldgarden M."/>
            <person name="Gevers D."/>
            <person name="Morotomi M."/>
            <person name="Walker B."/>
            <person name="Young S.K."/>
            <person name="Zeng Q."/>
            <person name="Gargeya S."/>
            <person name="Fitzgerald M."/>
            <person name="Haas B."/>
            <person name="Abouelleil A."/>
            <person name="Alvarado L."/>
            <person name="Arachchi H.M."/>
            <person name="Berlin A.M."/>
            <person name="Chapman S.B."/>
            <person name="Goldberg J."/>
            <person name="Griggs A."/>
            <person name="Gujja S."/>
            <person name="Hansen M."/>
            <person name="Howarth C."/>
            <person name="Imamovic A."/>
            <person name="Larimer J."/>
            <person name="McCowen C."/>
            <person name="Montmayeur A."/>
            <person name="Murphy C."/>
            <person name="Neiman D."/>
            <person name="Pearson M."/>
            <person name="Priest M."/>
            <person name="Roberts A."/>
            <person name="Saif S."/>
            <person name="Shea T."/>
            <person name="Sisk P."/>
            <person name="Sykes S."/>
            <person name="Wortman J."/>
            <person name="Nusbaum C."/>
            <person name="Birren B."/>
        </authorList>
    </citation>
    <scope>NUCLEOTIDE SEQUENCE [LARGE SCALE GENOMIC DNA]</scope>
    <source>
        <strain evidence="2 3">YIT 11860</strain>
    </source>
</reference>
<dbReference type="OrthoDB" id="1040322at2"/>
<evidence type="ECO:0000256" key="1">
    <source>
        <dbReference type="SAM" id="Phobius"/>
    </source>
</evidence>
<dbReference type="RefSeq" id="WP_008861943.1">
    <property type="nucleotide sequence ID" value="NZ_JH815204.1"/>
</dbReference>